<keyword evidence="1" id="KW-0812">Transmembrane</keyword>
<evidence type="ECO:0000313" key="3">
    <source>
        <dbReference type="Proteomes" id="UP001609376"/>
    </source>
</evidence>
<proteinExistence type="predicted"/>
<accession>A0ABW7LMK7</accession>
<comment type="caution">
    <text evidence="2">The sequence shown here is derived from an EMBL/GenBank/DDBJ whole genome shotgun (WGS) entry which is preliminary data.</text>
</comment>
<dbReference type="RefSeq" id="WP_395134763.1">
    <property type="nucleotide sequence ID" value="NZ_JBIMPR010000011.1"/>
</dbReference>
<dbReference type="EMBL" id="JBIMPR010000011">
    <property type="protein sequence ID" value="MFH5775570.1"/>
    <property type="molecule type" value="Genomic_DNA"/>
</dbReference>
<feature type="transmembrane region" description="Helical" evidence="1">
    <location>
        <begin position="65"/>
        <end position="89"/>
    </location>
</feature>
<evidence type="ECO:0000313" key="2">
    <source>
        <dbReference type="EMBL" id="MFH5775570.1"/>
    </source>
</evidence>
<name>A0ABW7LMK7_9RHOB</name>
<keyword evidence="2" id="KW-0808">Transferase</keyword>
<organism evidence="2 3">
    <name type="scientific">Paracoccus broussonetiae subsp. drimophilus</name>
    <dbReference type="NCBI Taxonomy" id="3373869"/>
    <lineage>
        <taxon>Bacteria</taxon>
        <taxon>Pseudomonadati</taxon>
        <taxon>Pseudomonadota</taxon>
        <taxon>Alphaproteobacteria</taxon>
        <taxon>Rhodobacterales</taxon>
        <taxon>Paracoccaceae</taxon>
        <taxon>Paracoccus</taxon>
        <taxon>Paracoccus broussonetiae</taxon>
    </lineage>
</organism>
<dbReference type="Gene3D" id="1.20.120.1760">
    <property type="match status" value="1"/>
</dbReference>
<feature type="transmembrane region" description="Helical" evidence="1">
    <location>
        <begin position="109"/>
        <end position="138"/>
    </location>
</feature>
<keyword evidence="1" id="KW-1133">Transmembrane helix</keyword>
<sequence>MASTENRRPLASRDTRWAARITRWLAGTSITPNQISIAGIGAAFLSGGCFWLAGESFGWTRAILLVLAAIFCQLRLLCNLLDGMVAIEAGRASPDGGFWNELPDRVADMLILMGIALGLGAPALGWAAVSFAFLTAYIRQLGIGCGAGADFSGPMAKPHRMALVTGAAVLSLAEPLWGGHGQVLLVGLWLIALGAAFTALRRSVRLVRKLRAG</sequence>
<dbReference type="InterPro" id="IPR043130">
    <property type="entry name" value="CDP-OH_PTrfase_TM_dom"/>
</dbReference>
<dbReference type="Proteomes" id="UP001609376">
    <property type="component" value="Unassembled WGS sequence"/>
</dbReference>
<evidence type="ECO:0000256" key="1">
    <source>
        <dbReference type="SAM" id="Phobius"/>
    </source>
</evidence>
<keyword evidence="1" id="KW-0472">Membrane</keyword>
<gene>
    <name evidence="2" type="ORF">ACHFJ0_15060</name>
</gene>
<keyword evidence="3" id="KW-1185">Reference proteome</keyword>
<dbReference type="GO" id="GO:0016740">
    <property type="term" value="F:transferase activity"/>
    <property type="evidence" value="ECO:0007669"/>
    <property type="project" value="UniProtKB-KW"/>
</dbReference>
<dbReference type="EC" id="2.7.8.-" evidence="2"/>
<reference evidence="2 3" key="1">
    <citation type="submission" date="2024-10" db="EMBL/GenBank/DDBJ databases">
        <title>Paracoccus drimophilus sp. nov., a novel bacterium from corn roots in Hunan.</title>
        <authorList>
            <person name="Li X."/>
        </authorList>
    </citation>
    <scope>NUCLEOTIDE SEQUENCE [LARGE SCALE GENOMIC DNA]</scope>
    <source>
        <strain evidence="2 3">NGMCC 1.201697</strain>
    </source>
</reference>
<protein>
    <submittedName>
        <fullName evidence="2">CDP-alcohol phosphatidyltransferase family protein</fullName>
        <ecNumber evidence="2">2.7.8.-</ecNumber>
    </submittedName>
</protein>
<feature type="transmembrane region" description="Helical" evidence="1">
    <location>
        <begin position="183"/>
        <end position="200"/>
    </location>
</feature>